<dbReference type="InterPro" id="IPR029066">
    <property type="entry name" value="PLP-binding_barrel"/>
</dbReference>
<evidence type="ECO:0000313" key="5">
    <source>
        <dbReference type="Proteomes" id="UP000266273"/>
    </source>
</evidence>
<evidence type="ECO:0000256" key="1">
    <source>
        <dbReference type="ARBA" id="ARBA00005323"/>
    </source>
</evidence>
<comment type="similarity">
    <text evidence="1">Belongs to the DSD1 family.</text>
</comment>
<protein>
    <submittedName>
        <fullName evidence="4">D-serine deaminase-like pyridoxal phosphate-dependent protein</fullName>
    </submittedName>
</protein>
<name>A0A397Q637_9HYPH</name>
<organism evidence="4 5">
    <name type="scientific">Dichotomicrobium thermohalophilum</name>
    <dbReference type="NCBI Taxonomy" id="933063"/>
    <lineage>
        <taxon>Bacteria</taxon>
        <taxon>Pseudomonadati</taxon>
        <taxon>Pseudomonadota</taxon>
        <taxon>Alphaproteobacteria</taxon>
        <taxon>Hyphomicrobiales</taxon>
        <taxon>Hyphomicrobiaceae</taxon>
        <taxon>Dichotomicrobium</taxon>
    </lineage>
</organism>
<keyword evidence="5" id="KW-1185">Reference proteome</keyword>
<dbReference type="InterPro" id="IPR001608">
    <property type="entry name" value="Ala_racemase_N"/>
</dbReference>
<dbReference type="Proteomes" id="UP000266273">
    <property type="component" value="Unassembled WGS sequence"/>
</dbReference>
<proteinExistence type="inferred from homology"/>
<dbReference type="AlphaFoldDB" id="A0A397Q637"/>
<dbReference type="OrthoDB" id="9772497at2"/>
<dbReference type="GO" id="GO:0036088">
    <property type="term" value="P:D-serine catabolic process"/>
    <property type="evidence" value="ECO:0007669"/>
    <property type="project" value="TreeGrafter"/>
</dbReference>
<reference evidence="4 5" key="1">
    <citation type="submission" date="2018-08" db="EMBL/GenBank/DDBJ databases">
        <title>Genomic Encyclopedia of Archaeal and Bacterial Type Strains, Phase II (KMG-II): from individual species to whole genera.</title>
        <authorList>
            <person name="Goeker M."/>
        </authorList>
    </citation>
    <scope>NUCLEOTIDE SEQUENCE [LARGE SCALE GENOMIC DNA]</scope>
    <source>
        <strain evidence="4 5">DSM 5002</strain>
    </source>
</reference>
<dbReference type="GO" id="GO:0008721">
    <property type="term" value="F:D-serine ammonia-lyase activity"/>
    <property type="evidence" value="ECO:0007669"/>
    <property type="project" value="TreeGrafter"/>
</dbReference>
<dbReference type="EMBL" id="QXDF01000001">
    <property type="protein sequence ID" value="RIA55275.1"/>
    <property type="molecule type" value="Genomic_DNA"/>
</dbReference>
<dbReference type="InterPro" id="IPR026956">
    <property type="entry name" value="D-ser_dehydrat-like_dom"/>
</dbReference>
<dbReference type="SMART" id="SM01119">
    <property type="entry name" value="D-ser_dehydrat"/>
    <property type="match status" value="1"/>
</dbReference>
<dbReference type="Pfam" id="PF14031">
    <property type="entry name" value="D-ser_dehydrat"/>
    <property type="match status" value="1"/>
</dbReference>
<gene>
    <name evidence="4" type="ORF">BXY53_0335</name>
</gene>
<keyword evidence="2" id="KW-0456">Lyase</keyword>
<dbReference type="PANTHER" id="PTHR28004:SF2">
    <property type="entry name" value="D-SERINE DEHYDRATASE"/>
    <property type="match status" value="1"/>
</dbReference>
<dbReference type="Gene3D" id="3.20.20.10">
    <property type="entry name" value="Alanine racemase"/>
    <property type="match status" value="1"/>
</dbReference>
<comment type="caution">
    <text evidence="4">The sequence shown here is derived from an EMBL/GenBank/DDBJ whole genome shotgun (WGS) entry which is preliminary data.</text>
</comment>
<evidence type="ECO:0000256" key="2">
    <source>
        <dbReference type="ARBA" id="ARBA00023239"/>
    </source>
</evidence>
<sequence length="377" mass="39572">MLSLDSLETPCLVVDRHRLLRNAQTMLARARDLGVALRPHVKTPKSVEIARLSLGADNGPITVSTLLEAEHFAAHGFDDILYAVGIALGKLPRLAALQGRTGATIRFVLDSVAVAEAVAAFAQQGHSGLQALIEIDSGEHRSGLLPDDPALPEIAAVLADAPGVELVGVMTHAGHSYGTDDPAKIRAIADAERDAAVSAAETLRSHGHACPVVSVGSTPTVLHAGHLHGVTKARAGVYVFWDLAQASRGVCGLHDIAATVLSTVIGHNRQAGRLILDAGALALSKDVGANNFMPDAGYGFVCDAATAEHLAPLAVTEVHQEHGAVPVPDASWFDRLPIGSLVRVMPNHTCMTCAAHRGYHVLENGEVVAEWPRVNGW</sequence>
<dbReference type="Pfam" id="PF01168">
    <property type="entry name" value="Ala_racemase_N"/>
    <property type="match status" value="1"/>
</dbReference>
<dbReference type="InterPro" id="IPR051466">
    <property type="entry name" value="D-amino_acid_metab_enzyme"/>
</dbReference>
<dbReference type="InterPro" id="IPR042208">
    <property type="entry name" value="D-ser_dehydrat-like_sf"/>
</dbReference>
<dbReference type="RefSeq" id="WP_119060199.1">
    <property type="nucleotide sequence ID" value="NZ_QXDF01000001.1"/>
</dbReference>
<accession>A0A397Q637</accession>
<feature type="domain" description="D-serine dehydratase-like" evidence="3">
    <location>
        <begin position="257"/>
        <end position="363"/>
    </location>
</feature>
<dbReference type="Gene3D" id="2.40.37.20">
    <property type="entry name" value="D-serine dehydratase-like domain"/>
    <property type="match status" value="1"/>
</dbReference>
<evidence type="ECO:0000313" key="4">
    <source>
        <dbReference type="EMBL" id="RIA55275.1"/>
    </source>
</evidence>
<evidence type="ECO:0000259" key="3">
    <source>
        <dbReference type="SMART" id="SM01119"/>
    </source>
</evidence>
<dbReference type="PANTHER" id="PTHR28004">
    <property type="entry name" value="ZGC:162816-RELATED"/>
    <property type="match status" value="1"/>
</dbReference>
<dbReference type="SUPFAM" id="SSF51419">
    <property type="entry name" value="PLP-binding barrel"/>
    <property type="match status" value="1"/>
</dbReference>